<dbReference type="Proteomes" id="UP000263486">
    <property type="component" value="Unassembled WGS sequence"/>
</dbReference>
<evidence type="ECO:0000313" key="2">
    <source>
        <dbReference type="EMBL" id="REI41080.1"/>
    </source>
</evidence>
<dbReference type="Pfam" id="PF05544">
    <property type="entry name" value="Pro_racemase"/>
    <property type="match status" value="1"/>
</dbReference>
<proteinExistence type="inferred from homology"/>
<dbReference type="RefSeq" id="WP_114642438.1">
    <property type="nucleotide sequence ID" value="NZ_JAACIO010000014.1"/>
</dbReference>
<protein>
    <submittedName>
        <fullName evidence="2">Proline racemase</fullName>
    </submittedName>
</protein>
<dbReference type="InterPro" id="IPR008794">
    <property type="entry name" value="Pro_racemase_fam"/>
</dbReference>
<keyword evidence="3" id="KW-1185">Reference proteome</keyword>
<gene>
    <name evidence="2" type="ORF">DYH56_08585</name>
</gene>
<evidence type="ECO:0000313" key="3">
    <source>
        <dbReference type="Proteomes" id="UP000263486"/>
    </source>
</evidence>
<dbReference type="Gene3D" id="3.10.310.10">
    <property type="entry name" value="Diaminopimelate Epimerase, Chain A, domain 1"/>
    <property type="match status" value="2"/>
</dbReference>
<dbReference type="SFLD" id="SFLDS00028">
    <property type="entry name" value="Proline_Racemase"/>
    <property type="match status" value="1"/>
</dbReference>
<dbReference type="PANTHER" id="PTHR33442">
    <property type="entry name" value="TRANS-3-HYDROXY-L-PROLINE DEHYDRATASE"/>
    <property type="match status" value="1"/>
</dbReference>
<evidence type="ECO:0000256" key="1">
    <source>
        <dbReference type="ARBA" id="ARBA00007529"/>
    </source>
</evidence>
<accession>A0ABX9KGN7</accession>
<comment type="caution">
    <text evidence="2">The sequence shown here is derived from an EMBL/GenBank/DDBJ whole genome shotgun (WGS) entry which is preliminary data.</text>
</comment>
<dbReference type="SUPFAM" id="SSF54506">
    <property type="entry name" value="Diaminopimelate epimerase-like"/>
    <property type="match status" value="1"/>
</dbReference>
<sequence>MKINKQIIAVDSHTMGEPTRIIISGLPKIPGKTMAEKKSYLEKNMDDVRTLSMHEPRGHADMFGSIIVTPTIDEADLGIIFMDGGGYLNMCGHGTIGAMTVAVEMGMVEVTEPYTNITMESPAGLIRGRVRVEDGKALEVSFTNVPAFLHKENVKIDVDGIGTLTLDVSFGGSFFAILEATQLGLDICPANTNKLCELGVKILKAANEQITVKHPELDHIKTIDLVEIYGPAKSEDATLQNVVVFGEGQVDRSPCGTGTCAKMATLFTKGKLAKGEKFVYESIIETKFIGEILDTNTKDGVQYVIPQITASAYITGINHLLVDPTDPLKYGFSLK</sequence>
<dbReference type="NCBIfam" id="NF010576">
    <property type="entry name" value="PRK13969.1"/>
    <property type="match status" value="1"/>
</dbReference>
<dbReference type="PANTHER" id="PTHR33442:SF5">
    <property type="entry name" value="BIFUNCTIONAL TRANS-3-HYDROXY-L-PROLINE DEHYDRATASE_2-EPIMERASE"/>
    <property type="match status" value="1"/>
</dbReference>
<dbReference type="EMBL" id="QUAJ01000013">
    <property type="protein sequence ID" value="REI41080.1"/>
    <property type="molecule type" value="Genomic_DNA"/>
</dbReference>
<organism evidence="2 3">
    <name type="scientific">Psychrilyobacter piezotolerans</name>
    <dbReference type="NCBI Taxonomy" id="2293438"/>
    <lineage>
        <taxon>Bacteria</taxon>
        <taxon>Fusobacteriati</taxon>
        <taxon>Fusobacteriota</taxon>
        <taxon>Fusobacteriia</taxon>
        <taxon>Fusobacteriales</taxon>
        <taxon>Fusobacteriaceae</taxon>
        <taxon>Psychrilyobacter</taxon>
    </lineage>
</organism>
<comment type="similarity">
    <text evidence="1">Belongs to the proline racemase family.</text>
</comment>
<reference evidence="2 3" key="1">
    <citation type="submission" date="2018-08" db="EMBL/GenBank/DDBJ databases">
        <title>Draft genome sequence of Psychrilyobacter sp. strain SD5 isolated from Black Sea water.</title>
        <authorList>
            <person name="Yadav S."/>
            <person name="Villanueva L."/>
            <person name="Damste J.S.S."/>
        </authorList>
    </citation>
    <scope>NUCLEOTIDE SEQUENCE [LARGE SCALE GENOMIC DNA]</scope>
    <source>
        <strain evidence="2 3">SD5</strain>
    </source>
</reference>
<dbReference type="PIRSF" id="PIRSF029792">
    <property type="entry name" value="Pro_racemase"/>
    <property type="match status" value="1"/>
</dbReference>
<name>A0ABX9KGN7_9FUSO</name>